<accession>A0A9N7YJY5</accession>
<evidence type="ECO:0000313" key="2">
    <source>
        <dbReference type="Proteomes" id="UP001153269"/>
    </source>
</evidence>
<dbReference type="AlphaFoldDB" id="A0A9N7YJY5"/>
<gene>
    <name evidence="1" type="ORF">PLEPLA_LOCUS22312</name>
</gene>
<dbReference type="EMBL" id="CADEAL010001646">
    <property type="protein sequence ID" value="CAB1434253.1"/>
    <property type="molecule type" value="Genomic_DNA"/>
</dbReference>
<sequence length="187" mass="20970">MRCCHMGRWVDSLFSGRLDTPERPRAFFTAPVHSELGLEPLDSVRSVHQLPSPIICLHMRVMINTKLSTSTTKCRQPSVCTETTLPPGWKPCKVDLETPARTLERSVAAENSDESFNWHNEDYWFQTITSLTRGSSRWCFLVLGGVHVSAEEKARAEGVLQHQTTGCQDISVYTLDVAAGRAAREHT</sequence>
<protein>
    <submittedName>
        <fullName evidence="1">Uncharacterized protein</fullName>
    </submittedName>
</protein>
<reference evidence="1" key="1">
    <citation type="submission" date="2020-03" db="EMBL/GenBank/DDBJ databases">
        <authorList>
            <person name="Weist P."/>
        </authorList>
    </citation>
    <scope>NUCLEOTIDE SEQUENCE</scope>
</reference>
<organism evidence="1 2">
    <name type="scientific">Pleuronectes platessa</name>
    <name type="common">European plaice</name>
    <dbReference type="NCBI Taxonomy" id="8262"/>
    <lineage>
        <taxon>Eukaryota</taxon>
        <taxon>Metazoa</taxon>
        <taxon>Chordata</taxon>
        <taxon>Craniata</taxon>
        <taxon>Vertebrata</taxon>
        <taxon>Euteleostomi</taxon>
        <taxon>Actinopterygii</taxon>
        <taxon>Neopterygii</taxon>
        <taxon>Teleostei</taxon>
        <taxon>Neoteleostei</taxon>
        <taxon>Acanthomorphata</taxon>
        <taxon>Carangaria</taxon>
        <taxon>Pleuronectiformes</taxon>
        <taxon>Pleuronectoidei</taxon>
        <taxon>Pleuronectidae</taxon>
        <taxon>Pleuronectes</taxon>
    </lineage>
</organism>
<comment type="caution">
    <text evidence="1">The sequence shown here is derived from an EMBL/GenBank/DDBJ whole genome shotgun (WGS) entry which is preliminary data.</text>
</comment>
<keyword evidence="2" id="KW-1185">Reference proteome</keyword>
<dbReference type="Proteomes" id="UP001153269">
    <property type="component" value="Unassembled WGS sequence"/>
</dbReference>
<proteinExistence type="predicted"/>
<name>A0A9N7YJY5_PLEPL</name>
<evidence type="ECO:0000313" key="1">
    <source>
        <dbReference type="EMBL" id="CAB1434253.1"/>
    </source>
</evidence>